<proteinExistence type="predicted"/>
<name>A0A0F8YUM2_9ZZZZ</name>
<accession>A0A0F8YUM2</accession>
<gene>
    <name evidence="1" type="ORF">LCGC14_2776240</name>
</gene>
<dbReference type="EMBL" id="LAZR01051447">
    <property type="protein sequence ID" value="KKK85147.1"/>
    <property type="molecule type" value="Genomic_DNA"/>
</dbReference>
<comment type="caution">
    <text evidence="1">The sequence shown here is derived from an EMBL/GenBank/DDBJ whole genome shotgun (WGS) entry which is preliminary data.</text>
</comment>
<sequence>MKIKAKPGDVLVLLLYDLMGYSGWRPKDEDYPDEDMRCKAVGLFKSVDKESVSLYQMSDIEEHDEKTAQRLNGISLFPLSAIKKYKNLGRVLDWPSLR</sequence>
<reference evidence="1" key="1">
    <citation type="journal article" date="2015" name="Nature">
        <title>Complex archaea that bridge the gap between prokaryotes and eukaryotes.</title>
        <authorList>
            <person name="Spang A."/>
            <person name="Saw J.H."/>
            <person name="Jorgensen S.L."/>
            <person name="Zaremba-Niedzwiedzka K."/>
            <person name="Martijn J."/>
            <person name="Lind A.E."/>
            <person name="van Eijk R."/>
            <person name="Schleper C."/>
            <person name="Guy L."/>
            <person name="Ettema T.J."/>
        </authorList>
    </citation>
    <scope>NUCLEOTIDE SEQUENCE</scope>
</reference>
<organism evidence="1">
    <name type="scientific">marine sediment metagenome</name>
    <dbReference type="NCBI Taxonomy" id="412755"/>
    <lineage>
        <taxon>unclassified sequences</taxon>
        <taxon>metagenomes</taxon>
        <taxon>ecological metagenomes</taxon>
    </lineage>
</organism>
<protein>
    <submittedName>
        <fullName evidence="1">Uncharacterized protein</fullName>
    </submittedName>
</protein>
<dbReference type="AlphaFoldDB" id="A0A0F8YUM2"/>
<evidence type="ECO:0000313" key="1">
    <source>
        <dbReference type="EMBL" id="KKK85147.1"/>
    </source>
</evidence>